<dbReference type="AlphaFoldDB" id="A0A382I5U5"/>
<organism evidence="1">
    <name type="scientific">marine metagenome</name>
    <dbReference type="NCBI Taxonomy" id="408172"/>
    <lineage>
        <taxon>unclassified sequences</taxon>
        <taxon>metagenomes</taxon>
        <taxon>ecological metagenomes</taxon>
    </lineage>
</organism>
<evidence type="ECO:0000313" key="1">
    <source>
        <dbReference type="EMBL" id="SVB95074.1"/>
    </source>
</evidence>
<reference evidence="1" key="1">
    <citation type="submission" date="2018-05" db="EMBL/GenBank/DDBJ databases">
        <authorList>
            <person name="Lanie J.A."/>
            <person name="Ng W.-L."/>
            <person name="Kazmierczak K.M."/>
            <person name="Andrzejewski T.M."/>
            <person name="Davidsen T.M."/>
            <person name="Wayne K.J."/>
            <person name="Tettelin H."/>
            <person name="Glass J.I."/>
            <person name="Rusch D."/>
            <person name="Podicherti R."/>
            <person name="Tsui H.-C.T."/>
            <person name="Winkler M.E."/>
        </authorList>
    </citation>
    <scope>NUCLEOTIDE SEQUENCE</scope>
</reference>
<name>A0A382I5U5_9ZZZZ</name>
<dbReference type="EMBL" id="UINC01065423">
    <property type="protein sequence ID" value="SVB95074.1"/>
    <property type="molecule type" value="Genomic_DNA"/>
</dbReference>
<sequence>MAKVKITGHASGTGILTVTAPNTSSDRTITLPDATGTLLNSDGSAASLTAIPAANITGTLPAISGANLTGVGIDCDADAWNYAMDVQQDNTTAAIFDINAANESGSNISESGGVITVGTAGWYLIILSVGNDANDTQYTDVNIRKNSTALDGSRIYWDNFGGTQYFGKTVSVIVEASADDTFDVYGRGHWYGSTTINPMTYWLGIRIGA</sequence>
<dbReference type="Gene3D" id="2.60.120.40">
    <property type="match status" value="1"/>
</dbReference>
<gene>
    <name evidence="1" type="ORF">METZ01_LOCUS247928</name>
</gene>
<protein>
    <recommendedName>
        <fullName evidence="2">C1q domain-containing protein</fullName>
    </recommendedName>
</protein>
<accession>A0A382I5U5</accession>
<proteinExistence type="predicted"/>
<evidence type="ECO:0008006" key="2">
    <source>
        <dbReference type="Google" id="ProtNLM"/>
    </source>
</evidence>
<dbReference type="InterPro" id="IPR008983">
    <property type="entry name" value="Tumour_necrosis_fac-like_dom"/>
</dbReference>